<evidence type="ECO:0008006" key="13">
    <source>
        <dbReference type="Google" id="ProtNLM"/>
    </source>
</evidence>
<keyword evidence="4" id="KW-0597">Phosphoprotein</keyword>
<gene>
    <name evidence="11" type="ORF">PV11_01590</name>
</gene>
<sequence length="529" mass="56902">MSSTGAHAVSTTPTEKSFEESHPKDSGHPRAHAAPHDLLDVMEQGTVQVDEPKILHGWNVKLEKLLGVEARGIERVLEADKPPKATFADFVQIVLLWFSANLTLNNLAIGLLGPLVFGLGLTEAMCVGTFGTIAGAMGTAYQSTWGPVSGNRTMVVARYTMGWWPSKICVLLNMVIMLGYGLVDCLIAGQLLSAVAGGSMTVIVGTIIAAVISLVVALFGIKLFHVYERYAFLPQILVLFILIGVAGPNFNAGSTSAGLGTSVAVADRVSFFFLSASAPLAWCPAASDYFVYFPKNCARIKVAASTLLGLGLSSVIMVLIGVGLGSGALVKTEWADAYDVSAGALVVEALSPLGAFGNFCSVVLALGLIANNIPGTYSAALGFQLLGRWFRVIPRWIWVIVSVIIYTVCACAGRNNLFNIFEDFLALMGYWTIMWCTLTLEEELIFRRKIGYNWDDWNVPSRLPIGIAALIAFCIGWVGAVLCMYQVYFTGPIAKLVGDGIDLGFPVSAAWTGLIYPPLRYLELKHLKR</sequence>
<dbReference type="GO" id="GO:0015851">
    <property type="term" value="P:nucleobase transport"/>
    <property type="evidence" value="ECO:0007669"/>
    <property type="project" value="UniProtKB-ARBA"/>
</dbReference>
<evidence type="ECO:0000313" key="12">
    <source>
        <dbReference type="Proteomes" id="UP000053599"/>
    </source>
</evidence>
<evidence type="ECO:0000313" key="11">
    <source>
        <dbReference type="EMBL" id="KIV85942.1"/>
    </source>
</evidence>
<dbReference type="Pfam" id="PF02133">
    <property type="entry name" value="Transp_cyt_pur"/>
    <property type="match status" value="1"/>
</dbReference>
<feature type="transmembrane region" description="Helical" evidence="10">
    <location>
        <begin position="168"/>
        <end position="192"/>
    </location>
</feature>
<dbReference type="GO" id="GO:0022857">
    <property type="term" value="F:transmembrane transporter activity"/>
    <property type="evidence" value="ECO:0007669"/>
    <property type="project" value="InterPro"/>
</dbReference>
<name>A0A0D1YTK8_9EURO</name>
<dbReference type="GO" id="GO:0000329">
    <property type="term" value="C:fungal-type vacuole membrane"/>
    <property type="evidence" value="ECO:0007669"/>
    <property type="project" value="TreeGrafter"/>
</dbReference>
<organism evidence="11 12">
    <name type="scientific">Exophiala sideris</name>
    <dbReference type="NCBI Taxonomy" id="1016849"/>
    <lineage>
        <taxon>Eukaryota</taxon>
        <taxon>Fungi</taxon>
        <taxon>Dikarya</taxon>
        <taxon>Ascomycota</taxon>
        <taxon>Pezizomycotina</taxon>
        <taxon>Eurotiomycetes</taxon>
        <taxon>Chaetothyriomycetidae</taxon>
        <taxon>Chaetothyriales</taxon>
        <taxon>Herpotrichiellaceae</taxon>
        <taxon>Exophiala</taxon>
    </lineage>
</organism>
<evidence type="ECO:0000256" key="10">
    <source>
        <dbReference type="SAM" id="Phobius"/>
    </source>
</evidence>
<dbReference type="EMBL" id="KN846951">
    <property type="protein sequence ID" value="KIV85942.1"/>
    <property type="molecule type" value="Genomic_DNA"/>
</dbReference>
<dbReference type="PIRSF" id="PIRSF002744">
    <property type="entry name" value="Pur-cyt_permease"/>
    <property type="match status" value="1"/>
</dbReference>
<dbReference type="PANTHER" id="PTHR31806:SF8">
    <property type="entry name" value="TRANSPORTER, PUTATIVE (AFU_ORTHOLOGUE AFUA_2G03000)-RELATED"/>
    <property type="match status" value="1"/>
</dbReference>
<dbReference type="Gene3D" id="1.10.4160.10">
    <property type="entry name" value="Hydantoin permease"/>
    <property type="match status" value="1"/>
</dbReference>
<feature type="transmembrane region" description="Helical" evidence="10">
    <location>
        <begin position="198"/>
        <end position="219"/>
    </location>
</feature>
<feature type="transmembrane region" description="Helical" evidence="10">
    <location>
        <begin position="424"/>
        <end position="446"/>
    </location>
</feature>
<evidence type="ECO:0000256" key="7">
    <source>
        <dbReference type="ARBA" id="ARBA00023136"/>
    </source>
</evidence>
<feature type="transmembrane region" description="Helical" evidence="10">
    <location>
        <begin position="467"/>
        <end position="488"/>
    </location>
</feature>
<dbReference type="InterPro" id="IPR026030">
    <property type="entry name" value="Pur-cyt_permease_Fcy2/21/22"/>
</dbReference>
<dbReference type="OrthoDB" id="5428495at2759"/>
<feature type="transmembrane region" description="Helical" evidence="10">
    <location>
        <begin position="349"/>
        <end position="370"/>
    </location>
</feature>
<keyword evidence="3 8" id="KW-0813">Transport</keyword>
<dbReference type="HOGENOM" id="CLU_026016_2_1_1"/>
<protein>
    <recommendedName>
        <fullName evidence="13">Nucleoside transporter</fullName>
    </recommendedName>
</protein>
<evidence type="ECO:0000256" key="3">
    <source>
        <dbReference type="ARBA" id="ARBA00022448"/>
    </source>
</evidence>
<accession>A0A0D1YTK8</accession>
<evidence type="ECO:0000256" key="8">
    <source>
        <dbReference type="PIRNR" id="PIRNR002744"/>
    </source>
</evidence>
<feature type="region of interest" description="Disordered" evidence="9">
    <location>
        <begin position="1"/>
        <end position="32"/>
    </location>
</feature>
<dbReference type="PANTHER" id="PTHR31806">
    <property type="entry name" value="PURINE-CYTOSINE PERMEASE FCY2-RELATED"/>
    <property type="match status" value="1"/>
</dbReference>
<feature type="transmembrane region" description="Helical" evidence="10">
    <location>
        <begin position="396"/>
        <end position="418"/>
    </location>
</feature>
<proteinExistence type="inferred from homology"/>
<evidence type="ECO:0000256" key="5">
    <source>
        <dbReference type="ARBA" id="ARBA00022692"/>
    </source>
</evidence>
<reference evidence="11 12" key="1">
    <citation type="submission" date="2015-01" db="EMBL/GenBank/DDBJ databases">
        <title>The Genome Sequence of Exophiala sideris CBS121828.</title>
        <authorList>
            <consortium name="The Broad Institute Genomics Platform"/>
            <person name="Cuomo C."/>
            <person name="de Hoog S."/>
            <person name="Gorbushina A."/>
            <person name="Stielow B."/>
            <person name="Teixiera M."/>
            <person name="Abouelleil A."/>
            <person name="Chapman S.B."/>
            <person name="Priest M."/>
            <person name="Young S.K."/>
            <person name="Wortman J."/>
            <person name="Nusbaum C."/>
            <person name="Birren B."/>
        </authorList>
    </citation>
    <scope>NUCLEOTIDE SEQUENCE [LARGE SCALE GENOMIC DNA]</scope>
    <source>
        <strain evidence="11 12">CBS 121828</strain>
    </source>
</reference>
<evidence type="ECO:0000256" key="2">
    <source>
        <dbReference type="ARBA" id="ARBA00008974"/>
    </source>
</evidence>
<feature type="transmembrane region" description="Helical" evidence="10">
    <location>
        <begin position="304"/>
        <end position="329"/>
    </location>
</feature>
<dbReference type="InterPro" id="IPR001248">
    <property type="entry name" value="Pur-cyt_permease"/>
</dbReference>
<feature type="transmembrane region" description="Helical" evidence="10">
    <location>
        <begin position="270"/>
        <end position="292"/>
    </location>
</feature>
<evidence type="ECO:0000256" key="1">
    <source>
        <dbReference type="ARBA" id="ARBA00004141"/>
    </source>
</evidence>
<dbReference type="FunFam" id="1.10.4160.10:FF:000002">
    <property type="entry name" value="Purine-cytosine permease fcyB"/>
    <property type="match status" value="1"/>
</dbReference>
<feature type="compositionally biased region" description="Polar residues" evidence="9">
    <location>
        <begin position="1"/>
        <end position="15"/>
    </location>
</feature>
<evidence type="ECO:0000256" key="6">
    <source>
        <dbReference type="ARBA" id="ARBA00022989"/>
    </source>
</evidence>
<dbReference type="GO" id="GO:0005886">
    <property type="term" value="C:plasma membrane"/>
    <property type="evidence" value="ECO:0007669"/>
    <property type="project" value="TreeGrafter"/>
</dbReference>
<keyword evidence="7 8" id="KW-0472">Membrane</keyword>
<dbReference type="AlphaFoldDB" id="A0A0D1YTK8"/>
<evidence type="ECO:0000256" key="9">
    <source>
        <dbReference type="SAM" id="MobiDB-lite"/>
    </source>
</evidence>
<evidence type="ECO:0000256" key="4">
    <source>
        <dbReference type="ARBA" id="ARBA00022553"/>
    </source>
</evidence>
<feature type="transmembrane region" description="Helical" evidence="10">
    <location>
        <begin position="500"/>
        <end position="519"/>
    </location>
</feature>
<dbReference type="STRING" id="1016849.A0A0D1YTK8"/>
<dbReference type="Proteomes" id="UP000053599">
    <property type="component" value="Unassembled WGS sequence"/>
</dbReference>
<comment type="similarity">
    <text evidence="2 8">Belongs to the purine-cytosine permease (2.A.39) family.</text>
</comment>
<keyword evidence="5 10" id="KW-0812">Transmembrane</keyword>
<feature type="compositionally biased region" description="Basic and acidic residues" evidence="9">
    <location>
        <begin position="16"/>
        <end position="32"/>
    </location>
</feature>
<comment type="subcellular location">
    <subcellularLocation>
        <location evidence="1">Membrane</location>
        <topology evidence="1">Multi-pass membrane protein</topology>
    </subcellularLocation>
</comment>
<keyword evidence="6 10" id="KW-1133">Transmembrane helix</keyword>
<feature type="transmembrane region" description="Helical" evidence="10">
    <location>
        <begin position="231"/>
        <end position="250"/>
    </location>
</feature>